<evidence type="ECO:0000313" key="3">
    <source>
        <dbReference type="EMBL" id="POV94260.1"/>
    </source>
</evidence>
<dbReference type="Pfam" id="PF00172">
    <property type="entry name" value="Zn_clus"/>
    <property type="match status" value="1"/>
</dbReference>
<name>A0A2S4UAF7_9BASI</name>
<gene>
    <name evidence="3" type="ORF">PSTT_16949</name>
</gene>
<dbReference type="InterPro" id="IPR001138">
    <property type="entry name" value="Zn2Cys6_DnaBD"/>
</dbReference>
<dbReference type="Proteomes" id="UP000239156">
    <property type="component" value="Unassembled WGS sequence"/>
</dbReference>
<organism evidence="3 4">
    <name type="scientific">Puccinia striiformis</name>
    <dbReference type="NCBI Taxonomy" id="27350"/>
    <lineage>
        <taxon>Eukaryota</taxon>
        <taxon>Fungi</taxon>
        <taxon>Dikarya</taxon>
        <taxon>Basidiomycota</taxon>
        <taxon>Pucciniomycotina</taxon>
        <taxon>Pucciniomycetes</taxon>
        <taxon>Pucciniales</taxon>
        <taxon>Pucciniaceae</taxon>
        <taxon>Puccinia</taxon>
    </lineage>
</organism>
<comment type="caution">
    <text evidence="3">The sequence shown here is derived from an EMBL/GenBank/DDBJ whole genome shotgun (WGS) entry which is preliminary data.</text>
</comment>
<feature type="compositionally biased region" description="Basic and acidic residues" evidence="1">
    <location>
        <begin position="332"/>
        <end position="345"/>
    </location>
</feature>
<evidence type="ECO:0000259" key="2">
    <source>
        <dbReference type="PROSITE" id="PS50048"/>
    </source>
</evidence>
<feature type="compositionally biased region" description="Low complexity" evidence="1">
    <location>
        <begin position="358"/>
        <end position="367"/>
    </location>
</feature>
<feature type="compositionally biased region" description="Low complexity" evidence="1">
    <location>
        <begin position="218"/>
        <end position="231"/>
    </location>
</feature>
<dbReference type="EMBL" id="PKSL01000435">
    <property type="protein sequence ID" value="POV94260.1"/>
    <property type="molecule type" value="Genomic_DNA"/>
</dbReference>
<dbReference type="InterPro" id="IPR036864">
    <property type="entry name" value="Zn2-C6_fun-type_DNA-bd_sf"/>
</dbReference>
<dbReference type="GO" id="GO:0008270">
    <property type="term" value="F:zinc ion binding"/>
    <property type="evidence" value="ECO:0007669"/>
    <property type="project" value="InterPro"/>
</dbReference>
<dbReference type="Gene3D" id="4.10.240.10">
    <property type="entry name" value="Zn(2)-C6 fungal-type DNA-binding domain"/>
    <property type="match status" value="1"/>
</dbReference>
<proteinExistence type="predicted"/>
<feature type="region of interest" description="Disordered" evidence="1">
    <location>
        <begin position="255"/>
        <end position="275"/>
    </location>
</feature>
<dbReference type="AlphaFoldDB" id="A0A2S4UAF7"/>
<dbReference type="GO" id="GO:0000981">
    <property type="term" value="F:DNA-binding transcription factor activity, RNA polymerase II-specific"/>
    <property type="evidence" value="ECO:0007669"/>
    <property type="project" value="InterPro"/>
</dbReference>
<feature type="region of interest" description="Disordered" evidence="1">
    <location>
        <begin position="520"/>
        <end position="543"/>
    </location>
</feature>
<dbReference type="VEuPathDB" id="FungiDB:PSHT_06496"/>
<sequence length="543" mass="59164">MFHKLLQLGLLLPEAYNHKHYPYHCAKLLVWLSGYILQTHGFHQSFGQIRHSGSPSVIALSSAKAPSAAAAKPRFRSRTGCWTCRRRKVKCDERGRNPETVAYAGPLSSSSGCKRCEDSGRPCHGYGAQAPSGPLNTQYSSSNLHADPSLSSAPFYSFSSHAHEPAGNSIPYLATTSNLETSPCPIPNPIQWNNPFEQPLVGSQNISYGLRMAHHTQPSSGPTSTSVGGSSLAPLPPSNVHLPSVDLRRFSVPNYPTWQRPTQPRNNSQYTSGGIVENGLFQSSTEYDHVDLEVRPLNNSSCASETPQSGSHPNDSTVLPADPYRPLGSNDPPHHYNHDLIKTEPRSLSFEFGRPHTSSGVSSSYDDPSSHQNHPETYHSPINPNSQALKCIGESERQYLDCSAISSTAVCSEVVATSFLSEQQTNPSSLVLLRPMASMDINQPVVSPAHNPLFPPQVNDSSNYHPGDGFQGMDTTNIPIFHDIPYDIYANHHSLHTKLETRHYDFQSILNHNSSECQNIGAYEDDSPTSTASSKMSGAAGGN</sequence>
<accession>A0A2S4UAF7</accession>
<feature type="compositionally biased region" description="Polar residues" evidence="1">
    <location>
        <begin position="299"/>
        <end position="317"/>
    </location>
</feature>
<keyword evidence="4" id="KW-1185">Reference proteome</keyword>
<dbReference type="PROSITE" id="PS50048">
    <property type="entry name" value="ZN2_CY6_FUNGAL_2"/>
    <property type="match status" value="1"/>
</dbReference>
<evidence type="ECO:0000313" key="4">
    <source>
        <dbReference type="Proteomes" id="UP000239156"/>
    </source>
</evidence>
<feature type="region of interest" description="Disordered" evidence="1">
    <location>
        <begin position="299"/>
        <end position="382"/>
    </location>
</feature>
<evidence type="ECO:0000256" key="1">
    <source>
        <dbReference type="SAM" id="MobiDB-lite"/>
    </source>
</evidence>
<feature type="domain" description="Zn(2)-C6 fungal-type" evidence="2">
    <location>
        <begin position="80"/>
        <end position="123"/>
    </location>
</feature>
<reference evidence="3" key="1">
    <citation type="submission" date="2017-12" db="EMBL/GenBank/DDBJ databases">
        <title>Gene loss provides genomic basis for host adaptation in cereal stripe rust fungi.</title>
        <authorList>
            <person name="Xia C."/>
        </authorList>
    </citation>
    <scope>NUCLEOTIDE SEQUENCE [LARGE SCALE GENOMIC DNA]</scope>
    <source>
        <strain evidence="3">93-210</strain>
    </source>
</reference>
<dbReference type="CDD" id="cd00067">
    <property type="entry name" value="GAL4"/>
    <property type="match status" value="1"/>
</dbReference>
<dbReference type="SUPFAM" id="SSF57701">
    <property type="entry name" value="Zn2/Cys6 DNA-binding domain"/>
    <property type="match status" value="1"/>
</dbReference>
<dbReference type="VEuPathDB" id="FungiDB:PSTT_16949"/>
<feature type="compositionally biased region" description="Polar residues" evidence="1">
    <location>
        <begin position="255"/>
        <end position="272"/>
    </location>
</feature>
<feature type="region of interest" description="Disordered" evidence="1">
    <location>
        <begin position="213"/>
        <end position="240"/>
    </location>
</feature>
<protein>
    <recommendedName>
        <fullName evidence="2">Zn(2)-C6 fungal-type domain-containing protein</fullName>
    </recommendedName>
</protein>
<dbReference type="SMART" id="SM00066">
    <property type="entry name" value="GAL4"/>
    <property type="match status" value="1"/>
</dbReference>